<feature type="chain" id="PRO_5029725297" evidence="1">
    <location>
        <begin position="19"/>
        <end position="145"/>
    </location>
</feature>
<keyword evidence="1" id="KW-0732">Signal</keyword>
<evidence type="ECO:0000313" key="2">
    <source>
        <dbReference type="EMBL" id="KAF4654341.1"/>
    </source>
</evidence>
<proteinExistence type="predicted"/>
<name>A0A7J6L570_PERCH</name>
<feature type="signal peptide" evidence="1">
    <location>
        <begin position="1"/>
        <end position="18"/>
    </location>
</feature>
<sequence>MRTTLKVTLVVLSSLVASKVIVQEQDGMSQHFTSPSLTRTEGLLYRKPKGKCKLDEHERIAGCECDDLVGYHVDDVTEELLGVVCVEKCETNNDCPSPPSGTKKCMDFNIDNACGLVCAADKDCLKGAYCEHIGEPTGNVCMYKP</sequence>
<organism evidence="2 3">
    <name type="scientific">Perkinsus chesapeaki</name>
    <name type="common">Clam parasite</name>
    <name type="synonym">Perkinsus andrewsi</name>
    <dbReference type="NCBI Taxonomy" id="330153"/>
    <lineage>
        <taxon>Eukaryota</taxon>
        <taxon>Sar</taxon>
        <taxon>Alveolata</taxon>
        <taxon>Perkinsozoa</taxon>
        <taxon>Perkinsea</taxon>
        <taxon>Perkinsida</taxon>
        <taxon>Perkinsidae</taxon>
        <taxon>Perkinsus</taxon>
    </lineage>
</organism>
<gene>
    <name evidence="2" type="ORF">FOL47_010030</name>
</gene>
<comment type="caution">
    <text evidence="2">The sequence shown here is derived from an EMBL/GenBank/DDBJ whole genome shotgun (WGS) entry which is preliminary data.</text>
</comment>
<evidence type="ECO:0000256" key="1">
    <source>
        <dbReference type="SAM" id="SignalP"/>
    </source>
</evidence>
<dbReference type="Proteomes" id="UP000591131">
    <property type="component" value="Unassembled WGS sequence"/>
</dbReference>
<keyword evidence="3" id="KW-1185">Reference proteome</keyword>
<reference evidence="2 3" key="1">
    <citation type="submission" date="2020-04" db="EMBL/GenBank/DDBJ databases">
        <title>Perkinsus chesapeaki whole genome sequence.</title>
        <authorList>
            <person name="Bogema D.R."/>
        </authorList>
    </citation>
    <scope>NUCLEOTIDE SEQUENCE [LARGE SCALE GENOMIC DNA]</scope>
    <source>
        <strain evidence="2">ATCC PRA-425</strain>
    </source>
</reference>
<dbReference type="AlphaFoldDB" id="A0A7J6L570"/>
<dbReference type="EMBL" id="JAAPAO010000742">
    <property type="protein sequence ID" value="KAF4654341.1"/>
    <property type="molecule type" value="Genomic_DNA"/>
</dbReference>
<accession>A0A7J6L570</accession>
<evidence type="ECO:0000313" key="3">
    <source>
        <dbReference type="Proteomes" id="UP000591131"/>
    </source>
</evidence>
<protein>
    <submittedName>
        <fullName evidence="2">Uncharacterized protein</fullName>
    </submittedName>
</protein>